<accession>A0A6A3EKI0</accession>
<evidence type="ECO:0000256" key="1">
    <source>
        <dbReference type="SAM" id="MobiDB-lite"/>
    </source>
</evidence>
<evidence type="ECO:0000313" key="4">
    <source>
        <dbReference type="EMBL" id="KAE9129800.1"/>
    </source>
</evidence>
<sequence length="301" mass="29148">MSDPEGSASTVPPSALAPSPAAPPVTSSSTATSTVASAASASILGAPTPLSGSSGLPPAPSLTAVASGVTSSPAYAPAISPVASIGAPAASPALTFPSSSQSSPASGVVLLPAVALVGPSVASVVAPATPFATVHLSAASGSLPAPASSSTTSPVVPSPTAAPVVQSVASTAVTASLDPDTPVTSLAIAPYCRDCAAGLLPIPVPPVVHASAGGGAPLGTLLRSRMLQELAAENYALATASETSTARASALVDHATQLHAELAQARASLDALHDTVRQFRSAPKPPAINRLLRGSKREGFY</sequence>
<protein>
    <submittedName>
        <fullName evidence="2">Uncharacterized protein</fullName>
    </submittedName>
</protein>
<evidence type="ECO:0000313" key="3">
    <source>
        <dbReference type="EMBL" id="KAE9106773.1"/>
    </source>
</evidence>
<evidence type="ECO:0000313" key="6">
    <source>
        <dbReference type="Proteomes" id="UP000429523"/>
    </source>
</evidence>
<feature type="region of interest" description="Disordered" evidence="1">
    <location>
        <begin position="1"/>
        <end position="31"/>
    </location>
</feature>
<evidence type="ECO:0000313" key="9">
    <source>
        <dbReference type="Proteomes" id="UP000476176"/>
    </source>
</evidence>
<dbReference type="EMBL" id="QXGA01001076">
    <property type="protein sequence ID" value="KAE9129800.1"/>
    <property type="molecule type" value="Genomic_DNA"/>
</dbReference>
<dbReference type="Proteomes" id="UP000429523">
    <property type="component" value="Unassembled WGS sequence"/>
</dbReference>
<dbReference type="EMBL" id="QXGC01000924">
    <property type="protein sequence ID" value="KAE9216366.1"/>
    <property type="molecule type" value="Genomic_DNA"/>
</dbReference>
<feature type="compositionally biased region" description="Low complexity" evidence="1">
    <location>
        <begin position="7"/>
        <end position="31"/>
    </location>
</feature>
<gene>
    <name evidence="5" type="ORF">PF004_g14475</name>
    <name evidence="4" type="ORF">PF006_g15919</name>
    <name evidence="3" type="ORF">PF007_g13289</name>
    <name evidence="2" type="ORF">PF009_g17578</name>
</gene>
<evidence type="ECO:0000313" key="7">
    <source>
        <dbReference type="Proteomes" id="UP000440732"/>
    </source>
</evidence>
<dbReference type="EMBL" id="QXFZ01000726">
    <property type="protein sequence ID" value="KAE9106773.1"/>
    <property type="molecule type" value="Genomic_DNA"/>
</dbReference>
<dbReference type="Proteomes" id="UP000441208">
    <property type="component" value="Unassembled WGS sequence"/>
</dbReference>
<reference evidence="6 7" key="1">
    <citation type="submission" date="2018-08" db="EMBL/GenBank/DDBJ databases">
        <title>Genomic investigation of the strawberry pathogen Phytophthora fragariae indicates pathogenicity is determined by transcriptional variation in three key races.</title>
        <authorList>
            <person name="Adams T.M."/>
            <person name="Armitage A.D."/>
            <person name="Sobczyk M.K."/>
            <person name="Bates H.J."/>
            <person name="Dunwell J.M."/>
            <person name="Nellist C.F."/>
            <person name="Harrison R.J."/>
        </authorList>
    </citation>
    <scope>NUCLEOTIDE SEQUENCE [LARGE SCALE GENOMIC DNA]</scope>
    <source>
        <strain evidence="5 9">BC-23</strain>
        <strain evidence="4 7">NOV-5</strain>
        <strain evidence="3 8">NOV-71</strain>
        <strain evidence="2 6">NOV-9</strain>
    </source>
</reference>
<dbReference type="Proteomes" id="UP000476176">
    <property type="component" value="Unassembled WGS sequence"/>
</dbReference>
<name>A0A6A3EKI0_9STRA</name>
<evidence type="ECO:0000313" key="5">
    <source>
        <dbReference type="EMBL" id="KAE9216366.1"/>
    </source>
</evidence>
<dbReference type="EMBL" id="QXGF01001123">
    <property type="protein sequence ID" value="KAE8932401.1"/>
    <property type="molecule type" value="Genomic_DNA"/>
</dbReference>
<evidence type="ECO:0000313" key="8">
    <source>
        <dbReference type="Proteomes" id="UP000441208"/>
    </source>
</evidence>
<dbReference type="AlphaFoldDB" id="A0A6A3EKI0"/>
<proteinExistence type="predicted"/>
<comment type="caution">
    <text evidence="2">The sequence shown here is derived from an EMBL/GenBank/DDBJ whole genome shotgun (WGS) entry which is preliminary data.</text>
</comment>
<evidence type="ECO:0000313" key="2">
    <source>
        <dbReference type="EMBL" id="KAE8932401.1"/>
    </source>
</evidence>
<organism evidence="2 6">
    <name type="scientific">Phytophthora fragariae</name>
    <dbReference type="NCBI Taxonomy" id="53985"/>
    <lineage>
        <taxon>Eukaryota</taxon>
        <taxon>Sar</taxon>
        <taxon>Stramenopiles</taxon>
        <taxon>Oomycota</taxon>
        <taxon>Peronosporomycetes</taxon>
        <taxon>Peronosporales</taxon>
        <taxon>Peronosporaceae</taxon>
        <taxon>Phytophthora</taxon>
    </lineage>
</organism>
<dbReference type="Proteomes" id="UP000440732">
    <property type="component" value="Unassembled WGS sequence"/>
</dbReference>